<dbReference type="Pfam" id="PF05254">
    <property type="entry name" value="UPF0203"/>
    <property type="match status" value="1"/>
</dbReference>
<dbReference type="Proteomes" id="UP001487740">
    <property type="component" value="Unassembled WGS sequence"/>
</dbReference>
<protein>
    <recommendedName>
        <fullName evidence="14">Phosphatidylinositol-glycan biosynthesis class F protein</fullName>
    </recommendedName>
</protein>
<evidence type="ECO:0000256" key="6">
    <source>
        <dbReference type="ARBA" id="ARBA00022824"/>
    </source>
</evidence>
<dbReference type="EMBL" id="JARAKH010000028">
    <property type="protein sequence ID" value="KAK8389254.1"/>
    <property type="molecule type" value="Genomic_DNA"/>
</dbReference>
<feature type="transmembrane region" description="Helical" evidence="11">
    <location>
        <begin position="84"/>
        <end position="113"/>
    </location>
</feature>
<dbReference type="AlphaFoldDB" id="A0AAW0TNE5"/>
<organism evidence="12 13">
    <name type="scientific">Scylla paramamosain</name>
    <name type="common">Mud crab</name>
    <dbReference type="NCBI Taxonomy" id="85552"/>
    <lineage>
        <taxon>Eukaryota</taxon>
        <taxon>Metazoa</taxon>
        <taxon>Ecdysozoa</taxon>
        <taxon>Arthropoda</taxon>
        <taxon>Crustacea</taxon>
        <taxon>Multicrustacea</taxon>
        <taxon>Malacostraca</taxon>
        <taxon>Eumalacostraca</taxon>
        <taxon>Eucarida</taxon>
        <taxon>Decapoda</taxon>
        <taxon>Pleocyemata</taxon>
        <taxon>Brachyura</taxon>
        <taxon>Eubrachyura</taxon>
        <taxon>Portunoidea</taxon>
        <taxon>Portunidae</taxon>
        <taxon>Portuninae</taxon>
        <taxon>Scylla</taxon>
    </lineage>
</organism>
<dbReference type="GO" id="GO:0005758">
    <property type="term" value="C:mitochondrial intermembrane space"/>
    <property type="evidence" value="ECO:0007669"/>
    <property type="project" value="TreeGrafter"/>
</dbReference>
<evidence type="ECO:0000256" key="11">
    <source>
        <dbReference type="SAM" id="Phobius"/>
    </source>
</evidence>
<dbReference type="Pfam" id="PF06699">
    <property type="entry name" value="PIG-F"/>
    <property type="match status" value="1"/>
</dbReference>
<dbReference type="GO" id="GO:1990050">
    <property type="term" value="F:phosphatidic acid transfer activity"/>
    <property type="evidence" value="ECO:0007669"/>
    <property type="project" value="TreeGrafter"/>
</dbReference>
<accession>A0AAW0TNE5</accession>
<comment type="catalytic activity">
    <reaction evidence="10">
        <text>a 1,2-diacyl-sn-glycero-3-phosphate(in) = a 1,2-diacyl-sn-glycero-3-phosphate(out)</text>
        <dbReference type="Rhea" id="RHEA:36435"/>
        <dbReference type="ChEBI" id="CHEBI:58608"/>
    </reaction>
</comment>
<evidence type="ECO:0008006" key="14">
    <source>
        <dbReference type="Google" id="ProtNLM"/>
    </source>
</evidence>
<comment type="pathway">
    <text evidence="2">Glycolipid biosynthesis; glycosylphosphatidylinositol-anchor biosynthesis.</text>
</comment>
<evidence type="ECO:0000256" key="9">
    <source>
        <dbReference type="ARBA" id="ARBA00023157"/>
    </source>
</evidence>
<evidence type="ECO:0000256" key="10">
    <source>
        <dbReference type="ARBA" id="ARBA00023706"/>
    </source>
</evidence>
<evidence type="ECO:0000256" key="5">
    <source>
        <dbReference type="ARBA" id="ARBA00022692"/>
    </source>
</evidence>
<evidence type="ECO:0000256" key="4">
    <source>
        <dbReference type="ARBA" id="ARBA00022502"/>
    </source>
</evidence>
<comment type="subcellular location">
    <subcellularLocation>
        <location evidence="1">Endoplasmic reticulum membrane</location>
        <topology evidence="1">Multi-pass membrane protein</topology>
    </subcellularLocation>
</comment>
<keyword evidence="13" id="KW-1185">Reference proteome</keyword>
<evidence type="ECO:0000256" key="1">
    <source>
        <dbReference type="ARBA" id="ARBA00004477"/>
    </source>
</evidence>
<comment type="similarity">
    <text evidence="3">Belongs to the TRIAP1/MDM35 family.</text>
</comment>
<keyword evidence="7 11" id="KW-1133">Transmembrane helix</keyword>
<evidence type="ECO:0000256" key="2">
    <source>
        <dbReference type="ARBA" id="ARBA00004687"/>
    </source>
</evidence>
<dbReference type="InterPro" id="IPR007918">
    <property type="entry name" value="MDM35_apoptosis"/>
</dbReference>
<reference evidence="12 13" key="1">
    <citation type="submission" date="2023-03" db="EMBL/GenBank/DDBJ databases">
        <title>High-quality genome of Scylla paramamosain provides insights in environmental adaptation.</title>
        <authorList>
            <person name="Zhang L."/>
        </authorList>
    </citation>
    <scope>NUCLEOTIDE SEQUENCE [LARGE SCALE GENOMIC DNA]</scope>
    <source>
        <strain evidence="12">LZ_2023a</strain>
        <tissue evidence="12">Muscle</tissue>
    </source>
</reference>
<dbReference type="GO" id="GO:0005634">
    <property type="term" value="C:nucleus"/>
    <property type="evidence" value="ECO:0007669"/>
    <property type="project" value="TreeGrafter"/>
</dbReference>
<dbReference type="GO" id="GO:0005789">
    <property type="term" value="C:endoplasmic reticulum membrane"/>
    <property type="evidence" value="ECO:0007669"/>
    <property type="project" value="UniProtKB-SubCell"/>
</dbReference>
<proteinExistence type="inferred from homology"/>
<feature type="transmembrane region" description="Helical" evidence="11">
    <location>
        <begin position="182"/>
        <end position="207"/>
    </location>
</feature>
<dbReference type="GO" id="GO:0006506">
    <property type="term" value="P:GPI anchor biosynthetic process"/>
    <property type="evidence" value="ECO:0007669"/>
    <property type="project" value="UniProtKB-KW"/>
</dbReference>
<keyword evidence="4" id="KW-0337">GPI-anchor biosynthesis</keyword>
<feature type="transmembrane region" description="Helical" evidence="11">
    <location>
        <begin position="159"/>
        <end position="176"/>
    </location>
</feature>
<evidence type="ECO:0000256" key="3">
    <source>
        <dbReference type="ARBA" id="ARBA00006196"/>
    </source>
</evidence>
<name>A0AAW0TNE5_SCYPA</name>
<evidence type="ECO:0000313" key="13">
    <source>
        <dbReference type="Proteomes" id="UP001487740"/>
    </source>
</evidence>
<dbReference type="GO" id="GO:0005829">
    <property type="term" value="C:cytosol"/>
    <property type="evidence" value="ECO:0007669"/>
    <property type="project" value="TreeGrafter"/>
</dbReference>
<keyword evidence="9" id="KW-1015">Disulfide bond</keyword>
<feature type="transmembrane region" description="Helical" evidence="11">
    <location>
        <begin position="45"/>
        <end position="63"/>
    </location>
</feature>
<keyword evidence="6" id="KW-0256">Endoplasmic reticulum</keyword>
<dbReference type="InterPro" id="IPR009580">
    <property type="entry name" value="GPI_biosynthesis_protein_Pig-F"/>
</dbReference>
<dbReference type="PANTHER" id="PTHR46403:SF1">
    <property type="entry name" value="TP53-REGULATED INHIBITOR OF APOPTOSIS 1"/>
    <property type="match status" value="1"/>
</dbReference>
<feature type="transmembrane region" description="Helical" evidence="11">
    <location>
        <begin position="119"/>
        <end position="138"/>
    </location>
</feature>
<keyword evidence="5 11" id="KW-0812">Transmembrane</keyword>
<keyword evidence="8 11" id="KW-0472">Membrane</keyword>
<sequence>MFEQTGPHATNLLVLKNILCLVFGVGVLWTIVLSGYELASSLYSLRAYSLLVVLLEGVCRYLTPASSSEISAIAKAKTKKHSKIFETFLVVLLSVCSVIGTHVVVVLFGAYVIENIEATFTLSLLVASLAFIRPLITLGRSAVINLLERQNIESEVKSFAVLVATWAGAFPIPLDWDRPWQVWPLTCSIGAILGELGASVYFLSVLWSKGGTQWKNKARCFNQWYGEKFLSGQTDDTSCEPVYKQYQQCVKDALKKLKIEIPKIEDPSADDKPKE</sequence>
<evidence type="ECO:0000256" key="8">
    <source>
        <dbReference type="ARBA" id="ARBA00023136"/>
    </source>
</evidence>
<dbReference type="PANTHER" id="PTHR46403">
    <property type="entry name" value="TP53-REGULATED INHIBITOR OF APOPTOSIS 1"/>
    <property type="match status" value="1"/>
</dbReference>
<evidence type="ECO:0000313" key="12">
    <source>
        <dbReference type="EMBL" id="KAK8389254.1"/>
    </source>
</evidence>
<comment type="caution">
    <text evidence="12">The sequence shown here is derived from an EMBL/GenBank/DDBJ whole genome shotgun (WGS) entry which is preliminary data.</text>
</comment>
<feature type="transmembrane region" description="Helical" evidence="11">
    <location>
        <begin position="12"/>
        <end position="33"/>
    </location>
</feature>
<evidence type="ECO:0000256" key="7">
    <source>
        <dbReference type="ARBA" id="ARBA00022989"/>
    </source>
</evidence>
<dbReference type="GO" id="GO:0045332">
    <property type="term" value="P:phospholipid translocation"/>
    <property type="evidence" value="ECO:0007669"/>
    <property type="project" value="TreeGrafter"/>
</dbReference>
<gene>
    <name evidence="12" type="ORF">O3P69_020890</name>
</gene>